<accession>A0A9W9LE52</accession>
<evidence type="ECO:0000256" key="5">
    <source>
        <dbReference type="ARBA" id="ARBA00036696"/>
    </source>
</evidence>
<comment type="catalytic activity">
    <reaction evidence="5">
        <text>5,6-dihydrouracil + H2O = 3-(carbamoylamino)propanoate + H(+)</text>
        <dbReference type="Rhea" id="RHEA:16121"/>
        <dbReference type="ChEBI" id="CHEBI:11892"/>
        <dbReference type="ChEBI" id="CHEBI:15377"/>
        <dbReference type="ChEBI" id="CHEBI:15378"/>
        <dbReference type="ChEBI" id="CHEBI:15901"/>
        <dbReference type="EC" id="3.5.2.2"/>
    </reaction>
</comment>
<protein>
    <recommendedName>
        <fullName evidence="6">dihydropyrimidinase</fullName>
        <ecNumber evidence="6">3.5.2.2</ecNumber>
    </recommendedName>
</protein>
<comment type="PTM">
    <text evidence="7">Carbamylation allows a single lysine to coordinate two divalent metal cations.</text>
</comment>
<feature type="domain" description="Amidohydrolase-related" evidence="8">
    <location>
        <begin position="67"/>
        <end position="500"/>
    </location>
</feature>
<dbReference type="InterPro" id="IPR011778">
    <property type="entry name" value="Hydantoinase/dihydroPyrase"/>
</dbReference>
<dbReference type="SUPFAM" id="SSF51338">
    <property type="entry name" value="Composite domain of metallo-dependent hydrolases"/>
    <property type="match status" value="2"/>
</dbReference>
<dbReference type="OrthoDB" id="1924787at2759"/>
<dbReference type="InterPro" id="IPR050378">
    <property type="entry name" value="Metallo-dep_Hydrolases_sf"/>
</dbReference>
<evidence type="ECO:0000256" key="3">
    <source>
        <dbReference type="ARBA" id="ARBA00022723"/>
    </source>
</evidence>
<dbReference type="InterPro" id="IPR032466">
    <property type="entry name" value="Metal_Hydrolase"/>
</dbReference>
<sequence length="544" mass="60269">IPYSVNTAELDMVTLYDLVIVNAVVVTASDISTCCIGVKDGKIRALVDSFSNEELAGAELIDAEGAYVMPGGIDAHVHLCQDLKTGPHGLGGECADNFETGSRSAVAGGTTTIITFATQTRAEEDRSLIKVVEAYNSRAEDTGSYVDYGFHIIIVRNDSDVLENELPILIKDWGISSCKLFLTYETQKLTDSQLLDVMFAARKNAITTMIHAENGDMIEWLTGKLEGKGMVAPYYHALSRPPLVEGEATNRAIALAQLIQNPILFVHVGSALGASNVRRAQTMGLPVYAETCPQYFHLTWNDLKRFHSPTCFENSKMICSPPPPPSTSDHEDLFVGLSNGTFTIYSSDHCPFRYDHPHGKPSGVLEHPESMEGEVPCEGEDLRNLLDRKGGAFRFIPNGIPGVETRLPLLYTGALTTRRITPQRFVELTSTNPAKLYGLYPRKGALMPGSDADIVIWHPQKTFLPFRLKNSMLHHNVDYTPYEGFEFVNWPRYTILRGKVMWANGKILGRVRDGQYVKRGPSQLSQTSPRADPDPRRVATWLYE</sequence>
<keyword evidence="10" id="KW-1185">Reference proteome</keyword>
<dbReference type="CDD" id="cd01314">
    <property type="entry name" value="D-HYD"/>
    <property type="match status" value="1"/>
</dbReference>
<comment type="similarity">
    <text evidence="2">Belongs to the metallo-dependent hydrolases superfamily. Hydantoinase/dihydropyrimidinase family.</text>
</comment>
<dbReference type="GO" id="GO:0005737">
    <property type="term" value="C:cytoplasm"/>
    <property type="evidence" value="ECO:0007669"/>
    <property type="project" value="InterPro"/>
</dbReference>
<dbReference type="InterPro" id="IPR011059">
    <property type="entry name" value="Metal-dep_hydrolase_composite"/>
</dbReference>
<dbReference type="GO" id="GO:0004157">
    <property type="term" value="F:dihydropyrimidinase activity"/>
    <property type="evidence" value="ECO:0007669"/>
    <property type="project" value="UniProtKB-EC"/>
</dbReference>
<dbReference type="PANTHER" id="PTHR11647">
    <property type="entry name" value="HYDRANTOINASE/DIHYDROPYRIMIDINASE FAMILY MEMBER"/>
    <property type="match status" value="1"/>
</dbReference>
<gene>
    <name evidence="9" type="ORF">N7482_010159</name>
</gene>
<dbReference type="Pfam" id="PF01979">
    <property type="entry name" value="Amidohydro_1"/>
    <property type="match status" value="1"/>
</dbReference>
<dbReference type="RefSeq" id="XP_056538240.1">
    <property type="nucleotide sequence ID" value="XM_056692283.1"/>
</dbReference>
<dbReference type="Gene3D" id="2.30.40.10">
    <property type="entry name" value="Urease, subunit C, domain 1"/>
    <property type="match status" value="1"/>
</dbReference>
<dbReference type="AlphaFoldDB" id="A0A9W9LE52"/>
<feature type="non-terminal residue" evidence="9">
    <location>
        <position position="1"/>
    </location>
</feature>
<dbReference type="Proteomes" id="UP001149163">
    <property type="component" value="Unassembled WGS sequence"/>
</dbReference>
<feature type="modified residue" description="N6-carboxylysine" evidence="7">
    <location>
        <position position="179"/>
    </location>
</feature>
<keyword evidence="3" id="KW-0479">Metal-binding</keyword>
<dbReference type="GeneID" id="81431459"/>
<keyword evidence="4" id="KW-0378">Hydrolase</keyword>
<comment type="caution">
    <text evidence="9">The sequence shown here is derived from an EMBL/GenBank/DDBJ whole genome shotgun (WGS) entry which is preliminary data.</text>
</comment>
<evidence type="ECO:0000259" key="8">
    <source>
        <dbReference type="Pfam" id="PF01979"/>
    </source>
</evidence>
<evidence type="ECO:0000313" key="9">
    <source>
        <dbReference type="EMBL" id="KAJ5150907.1"/>
    </source>
</evidence>
<evidence type="ECO:0000313" key="10">
    <source>
        <dbReference type="Proteomes" id="UP001149163"/>
    </source>
</evidence>
<dbReference type="SUPFAM" id="SSF51556">
    <property type="entry name" value="Metallo-dependent hydrolases"/>
    <property type="match status" value="1"/>
</dbReference>
<proteinExistence type="inferred from homology"/>
<dbReference type="EMBL" id="JAPQKN010000008">
    <property type="protein sequence ID" value="KAJ5150907.1"/>
    <property type="molecule type" value="Genomic_DNA"/>
</dbReference>
<dbReference type="Gene3D" id="3.20.20.140">
    <property type="entry name" value="Metal-dependent hydrolases"/>
    <property type="match status" value="1"/>
</dbReference>
<evidence type="ECO:0000256" key="7">
    <source>
        <dbReference type="PIRSR" id="PIRSR611778-50"/>
    </source>
</evidence>
<dbReference type="EC" id="3.5.2.2" evidence="6"/>
<evidence type="ECO:0000256" key="1">
    <source>
        <dbReference type="ARBA" id="ARBA00001947"/>
    </source>
</evidence>
<evidence type="ECO:0000256" key="6">
    <source>
        <dbReference type="ARBA" id="ARBA00039113"/>
    </source>
</evidence>
<evidence type="ECO:0000256" key="2">
    <source>
        <dbReference type="ARBA" id="ARBA00008829"/>
    </source>
</evidence>
<organism evidence="9 10">
    <name type="scientific">Penicillium canariense</name>
    <dbReference type="NCBI Taxonomy" id="189055"/>
    <lineage>
        <taxon>Eukaryota</taxon>
        <taxon>Fungi</taxon>
        <taxon>Dikarya</taxon>
        <taxon>Ascomycota</taxon>
        <taxon>Pezizomycotina</taxon>
        <taxon>Eurotiomycetes</taxon>
        <taxon>Eurotiomycetidae</taxon>
        <taxon>Eurotiales</taxon>
        <taxon>Aspergillaceae</taxon>
        <taxon>Penicillium</taxon>
    </lineage>
</organism>
<evidence type="ECO:0000256" key="4">
    <source>
        <dbReference type="ARBA" id="ARBA00022801"/>
    </source>
</evidence>
<dbReference type="InterPro" id="IPR006680">
    <property type="entry name" value="Amidohydro-rel"/>
</dbReference>
<dbReference type="PANTHER" id="PTHR11647:SF1">
    <property type="entry name" value="COLLAPSIN RESPONSE MEDIATOR PROTEIN"/>
    <property type="match status" value="1"/>
</dbReference>
<reference evidence="9" key="2">
    <citation type="journal article" date="2023" name="IMA Fungus">
        <title>Comparative genomic study of the Penicillium genus elucidates a diverse pangenome and 15 lateral gene transfer events.</title>
        <authorList>
            <person name="Petersen C."/>
            <person name="Sorensen T."/>
            <person name="Nielsen M.R."/>
            <person name="Sondergaard T.E."/>
            <person name="Sorensen J.L."/>
            <person name="Fitzpatrick D.A."/>
            <person name="Frisvad J.C."/>
            <person name="Nielsen K.L."/>
        </authorList>
    </citation>
    <scope>NUCLEOTIDE SEQUENCE</scope>
    <source>
        <strain evidence="9">IBT 26290</strain>
    </source>
</reference>
<dbReference type="GO" id="GO:0046872">
    <property type="term" value="F:metal ion binding"/>
    <property type="evidence" value="ECO:0007669"/>
    <property type="project" value="UniProtKB-KW"/>
</dbReference>
<comment type="cofactor">
    <cofactor evidence="1">
        <name>Zn(2+)</name>
        <dbReference type="ChEBI" id="CHEBI:29105"/>
    </cofactor>
</comment>
<dbReference type="FunFam" id="3.20.20.140:FF:000174">
    <property type="entry name" value="Dihydropyrimidinase-related protein 2"/>
    <property type="match status" value="1"/>
</dbReference>
<name>A0A9W9LE52_9EURO</name>
<reference evidence="9" key="1">
    <citation type="submission" date="2022-11" db="EMBL/GenBank/DDBJ databases">
        <authorList>
            <person name="Petersen C."/>
        </authorList>
    </citation>
    <scope>NUCLEOTIDE SEQUENCE</scope>
    <source>
        <strain evidence="9">IBT 26290</strain>
    </source>
</reference>